<evidence type="ECO:0000256" key="2">
    <source>
        <dbReference type="SAM" id="SignalP"/>
    </source>
</evidence>
<dbReference type="Pfam" id="PF03713">
    <property type="entry name" value="DUF305"/>
    <property type="match status" value="1"/>
</dbReference>
<feature type="domain" description="DUF305" evidence="3">
    <location>
        <begin position="49"/>
        <end position="196"/>
    </location>
</feature>
<dbReference type="InterPro" id="IPR005183">
    <property type="entry name" value="DUF305_CopM-like"/>
</dbReference>
<feature type="signal peptide" evidence="2">
    <location>
        <begin position="1"/>
        <end position="21"/>
    </location>
</feature>
<dbReference type="AlphaFoldDB" id="A0A4R5DFR2"/>
<feature type="chain" id="PRO_5039452127" evidence="2">
    <location>
        <begin position="22"/>
        <end position="201"/>
    </location>
</feature>
<sequence>MYRKRFTLPIVGAVAAGVLLAGCGADGDEPAAGASTGTSVNQSGVDQADVDFAQQMIAHHVQAVQMAQLVPDQGVGPGLIQVADAVEAAQQPEIEQLTAMLERWGEDPASTDDPHAGHHGGGMEGMMTPEDLSALEAATGVEFERMWLTMMIEHHRGAIAMSETQLADGTDAEARALAQAIIDAQSAEIEQLEQLLAAIPS</sequence>
<accession>A0A4R5DFR2</accession>
<dbReference type="Proteomes" id="UP000294739">
    <property type="component" value="Unassembled WGS sequence"/>
</dbReference>
<feature type="region of interest" description="Disordered" evidence="1">
    <location>
        <begin position="107"/>
        <end position="128"/>
    </location>
</feature>
<dbReference type="RefSeq" id="WP_131892861.1">
    <property type="nucleotide sequence ID" value="NZ_SMKZ01000007.1"/>
</dbReference>
<dbReference type="InParanoid" id="A0A4R5DFR2"/>
<evidence type="ECO:0000313" key="5">
    <source>
        <dbReference type="Proteomes" id="UP000294739"/>
    </source>
</evidence>
<proteinExistence type="predicted"/>
<protein>
    <submittedName>
        <fullName evidence="4">DUF305 domain-containing protein</fullName>
    </submittedName>
</protein>
<organism evidence="4 5">
    <name type="scientific">Jiangella asiatica</name>
    <dbReference type="NCBI Taxonomy" id="2530372"/>
    <lineage>
        <taxon>Bacteria</taxon>
        <taxon>Bacillati</taxon>
        <taxon>Actinomycetota</taxon>
        <taxon>Actinomycetes</taxon>
        <taxon>Jiangellales</taxon>
        <taxon>Jiangellaceae</taxon>
        <taxon>Jiangella</taxon>
    </lineage>
</organism>
<evidence type="ECO:0000256" key="1">
    <source>
        <dbReference type="SAM" id="MobiDB-lite"/>
    </source>
</evidence>
<dbReference type="InterPro" id="IPR012347">
    <property type="entry name" value="Ferritin-like"/>
</dbReference>
<dbReference type="OrthoDB" id="26872at2"/>
<name>A0A4R5DFR2_9ACTN</name>
<dbReference type="PANTHER" id="PTHR36933">
    <property type="entry name" value="SLL0788 PROTEIN"/>
    <property type="match status" value="1"/>
</dbReference>
<dbReference type="EMBL" id="SMKZ01000007">
    <property type="protein sequence ID" value="TDE12619.1"/>
    <property type="molecule type" value="Genomic_DNA"/>
</dbReference>
<dbReference type="Gene3D" id="1.20.1260.10">
    <property type="match status" value="1"/>
</dbReference>
<keyword evidence="2" id="KW-0732">Signal</keyword>
<keyword evidence="5" id="KW-1185">Reference proteome</keyword>
<reference evidence="4 5" key="1">
    <citation type="submission" date="2019-03" db="EMBL/GenBank/DDBJ databases">
        <title>Draft genome sequences of novel Actinobacteria.</title>
        <authorList>
            <person name="Sahin N."/>
            <person name="Ay H."/>
            <person name="Saygin H."/>
        </authorList>
    </citation>
    <scope>NUCLEOTIDE SEQUENCE [LARGE SCALE GENOMIC DNA]</scope>
    <source>
        <strain evidence="4 5">5K138</strain>
    </source>
</reference>
<comment type="caution">
    <text evidence="4">The sequence shown here is derived from an EMBL/GenBank/DDBJ whole genome shotgun (WGS) entry which is preliminary data.</text>
</comment>
<evidence type="ECO:0000313" key="4">
    <source>
        <dbReference type="EMBL" id="TDE12619.1"/>
    </source>
</evidence>
<gene>
    <name evidence="4" type="ORF">E1269_07215</name>
</gene>
<dbReference type="PANTHER" id="PTHR36933:SF1">
    <property type="entry name" value="SLL0788 PROTEIN"/>
    <property type="match status" value="1"/>
</dbReference>
<dbReference type="PROSITE" id="PS51257">
    <property type="entry name" value="PROKAR_LIPOPROTEIN"/>
    <property type="match status" value="1"/>
</dbReference>
<evidence type="ECO:0000259" key="3">
    <source>
        <dbReference type="Pfam" id="PF03713"/>
    </source>
</evidence>